<feature type="chain" id="PRO_5044507315" evidence="2">
    <location>
        <begin position="28"/>
        <end position="159"/>
    </location>
</feature>
<name>A0AB74UII7_9GAMM</name>
<feature type="signal peptide" evidence="2">
    <location>
        <begin position="1"/>
        <end position="27"/>
    </location>
</feature>
<protein>
    <submittedName>
        <fullName evidence="3">Copper resistance protein NlpE N-terminal domain-containing protein</fullName>
    </submittedName>
</protein>
<gene>
    <name evidence="3" type="ORF">ABV408_07220</name>
</gene>
<dbReference type="InterPro" id="IPR007298">
    <property type="entry name" value="Cu-R_lipoprotein_NlpE"/>
</dbReference>
<organism evidence="3">
    <name type="scientific">Salinicola endophyticus</name>
    <dbReference type="NCBI Taxonomy" id="1949083"/>
    <lineage>
        <taxon>Bacteria</taxon>
        <taxon>Pseudomonadati</taxon>
        <taxon>Pseudomonadota</taxon>
        <taxon>Gammaproteobacteria</taxon>
        <taxon>Oceanospirillales</taxon>
        <taxon>Halomonadaceae</taxon>
        <taxon>Salinicola</taxon>
    </lineage>
</organism>
<feature type="compositionally biased region" description="Basic and acidic residues" evidence="1">
    <location>
        <begin position="134"/>
        <end position="147"/>
    </location>
</feature>
<evidence type="ECO:0000256" key="2">
    <source>
        <dbReference type="SAM" id="SignalP"/>
    </source>
</evidence>
<feature type="region of interest" description="Disordered" evidence="1">
    <location>
        <begin position="125"/>
        <end position="159"/>
    </location>
</feature>
<accession>A0AB74UII7</accession>
<sequence length="159" mass="17296">MRVSKLKRLSVVGCLALSACASGPQTAVDYVKVTERFTGTLPCQDCSGVDTDLILKRDPITGAPAGFYLHEIRIDAPGGERVNTAWGKWSLHRDVNDFHRQLYALQPEVGQTRIFQPVDDTALEPLDAQGTPVHDSEGEPARLERVTPDLTPANSAADD</sequence>
<dbReference type="Pfam" id="PF04170">
    <property type="entry name" value="NlpE"/>
    <property type="match status" value="1"/>
</dbReference>
<dbReference type="AlphaFoldDB" id="A0AB74UII7"/>
<dbReference type="PROSITE" id="PS51257">
    <property type="entry name" value="PROKAR_LIPOPROTEIN"/>
    <property type="match status" value="1"/>
</dbReference>
<dbReference type="Gene3D" id="2.40.128.640">
    <property type="match status" value="1"/>
</dbReference>
<evidence type="ECO:0000313" key="3">
    <source>
        <dbReference type="EMBL" id="XCJ80965.1"/>
    </source>
</evidence>
<proteinExistence type="predicted"/>
<keyword evidence="2" id="KW-0732">Signal</keyword>
<dbReference type="RefSeq" id="WP_353981770.1">
    <property type="nucleotide sequence ID" value="NZ_CP159578.1"/>
</dbReference>
<evidence type="ECO:0000256" key="1">
    <source>
        <dbReference type="SAM" id="MobiDB-lite"/>
    </source>
</evidence>
<dbReference type="EMBL" id="CP159578">
    <property type="protein sequence ID" value="XCJ80965.1"/>
    <property type="molecule type" value="Genomic_DNA"/>
</dbReference>
<reference evidence="3" key="1">
    <citation type="submission" date="2024-06" db="EMBL/GenBank/DDBJ databases">
        <title>Complete genome of Salinicola endophyticus HNIBRBA4755.</title>
        <authorList>
            <person name="Shin S.Y."/>
            <person name="Kang H."/>
            <person name="Song J."/>
        </authorList>
    </citation>
    <scope>NUCLEOTIDE SEQUENCE</scope>
    <source>
        <strain evidence="3">HNIBRBA4755</strain>
    </source>
</reference>